<organism evidence="1 2">
    <name type="scientific">Giardia duodenalis assemblage B</name>
    <dbReference type="NCBI Taxonomy" id="1394984"/>
    <lineage>
        <taxon>Eukaryota</taxon>
        <taxon>Metamonada</taxon>
        <taxon>Diplomonadida</taxon>
        <taxon>Hexamitidae</taxon>
        <taxon>Giardiinae</taxon>
        <taxon>Giardia</taxon>
    </lineage>
</organism>
<gene>
    <name evidence="1" type="ORF">QR46_4527</name>
</gene>
<dbReference type="AlphaFoldDB" id="A0A132NN49"/>
<reference evidence="1 2" key="1">
    <citation type="journal article" date="2015" name="Mol. Biochem. Parasitol.">
        <title>Identification of polymorphic genes for use in assemblage B genotyping assays through comparative genomics of multiple assemblage B Giardia duodenalis isolates.</title>
        <authorList>
            <person name="Wielinga C."/>
            <person name="Thompson R.C."/>
            <person name="Monis P."/>
            <person name="Ryan U."/>
        </authorList>
    </citation>
    <scope>NUCLEOTIDE SEQUENCE [LARGE SCALE GENOMIC DNA]</scope>
    <source>
        <strain evidence="1 2">BAH15c1</strain>
    </source>
</reference>
<dbReference type="EMBL" id="JXTI01000178">
    <property type="protein sequence ID" value="KWX11515.1"/>
    <property type="molecule type" value="Genomic_DNA"/>
</dbReference>
<name>A0A132NN49_GIAIN</name>
<dbReference type="Proteomes" id="UP000070089">
    <property type="component" value="Unassembled WGS sequence"/>
</dbReference>
<accession>A0A132NN49</accession>
<sequence length="57" mass="6328">MQSETLEYVCSSCGNPIIIALGRGESIGPRMITCNICNIHTILYKKKYPIPDTVDAR</sequence>
<dbReference type="VEuPathDB" id="GiardiaDB:QR46_4527"/>
<evidence type="ECO:0000313" key="1">
    <source>
        <dbReference type="EMBL" id="KWX11515.1"/>
    </source>
</evidence>
<dbReference type="InterPro" id="IPR029040">
    <property type="entry name" value="RPABC4/Spt4"/>
</dbReference>
<evidence type="ECO:0000313" key="2">
    <source>
        <dbReference type="Proteomes" id="UP000070089"/>
    </source>
</evidence>
<proteinExistence type="predicted"/>
<comment type="caution">
    <text evidence="1">The sequence shown here is derived from an EMBL/GenBank/DDBJ whole genome shotgun (WGS) entry which is preliminary data.</text>
</comment>
<protein>
    <submittedName>
        <fullName evidence="1">Uncharacterized protein</fullName>
    </submittedName>
</protein>
<dbReference type="SUPFAM" id="SSF63393">
    <property type="entry name" value="RNA polymerase subunits"/>
    <property type="match status" value="1"/>
</dbReference>